<dbReference type="EMBL" id="CM042018">
    <property type="protein sequence ID" value="KAI3827541.1"/>
    <property type="molecule type" value="Genomic_DNA"/>
</dbReference>
<gene>
    <name evidence="1" type="ORF">L1987_01618</name>
</gene>
<sequence>MVAFADSGGTLVPKESSKYSNEEIKKMEVDFKALGAIQMCLPNEVFHNFRGYKTAKELWEAIEKMFTGSEKVKENRRYILKQQYEKFIWKEGESLNVLYNRYTYLVGELQCSKVKLENEYILKKFIRSLPSCWTLYTVSIRRTENLKTLQMTELFGMLKTYELEMILAKERSSSYQTASTSTPTSSALHSDHSAPPQTSTSAAFVSENSSNMSFIKEDMECFHLYDLEEMDIQHSYAMLSLRAKRFYSRTGRPVPSNNSNTRVVLDKSKLKCYNCNQLGHFTRECKAPKANPAAAHTRQAHQAQPRQQQQQQATPPAQTVAVGTADFDWSFQYEDIPANNQALMADTSEVPPQVYENLCTQACIDKVLGYRKHNQNLIDQNEEFHQMKSEFKKVENSYKEKIDCLKKEISSLKHEQTNFETQIDDLLVKLKATRAELADQKVHVEKYEFASKKLQRLLDAQIHEKVTAGLGFQAEKPYNIVPPPTDYVAIHEPSFNLSNLDMANRNLDPVVQLLSKKPLCKNALLHPSLSQHAQTPLKPIKFHHHLPVKLLKPTIQALSSLQNTVPVSQPTKQIRISYHPEGRKLTVEKGQSSTSTNSKLQSKSIKQRKVFDICHAPGERAPYVQKTLEEATFEHNKAHPWNFKDLFKRKDYVYFQRDKLAKSCFMCGKYNHTASTCFYYLQQQRNLNQIAFEKTNKNKKTTLLQIVSLILSTRFLIKFLFNKKPISKMKKGRHTSEIKPSAANKTAADQVRLKQPKEKLSSVTKIAAAQVKPSATNKNVADQLKPKRPKDKSSAATNIVAAQVKPSASTKSVADKPKSSVATSAANKEKRAGKPPIQH</sequence>
<evidence type="ECO:0000313" key="2">
    <source>
        <dbReference type="Proteomes" id="UP001056120"/>
    </source>
</evidence>
<accession>A0ACB9K5J5</accession>
<dbReference type="Proteomes" id="UP001056120">
    <property type="component" value="Linkage Group LG01"/>
</dbReference>
<protein>
    <submittedName>
        <fullName evidence="1">Uncharacterized protein</fullName>
    </submittedName>
</protein>
<reference evidence="2" key="1">
    <citation type="journal article" date="2022" name="Mol. Ecol. Resour.">
        <title>The genomes of chicory, endive, great burdock and yacon provide insights into Asteraceae palaeo-polyploidization history and plant inulin production.</title>
        <authorList>
            <person name="Fan W."/>
            <person name="Wang S."/>
            <person name="Wang H."/>
            <person name="Wang A."/>
            <person name="Jiang F."/>
            <person name="Liu H."/>
            <person name="Zhao H."/>
            <person name="Xu D."/>
            <person name="Zhang Y."/>
        </authorList>
    </citation>
    <scope>NUCLEOTIDE SEQUENCE [LARGE SCALE GENOMIC DNA]</scope>
    <source>
        <strain evidence="2">cv. Yunnan</strain>
    </source>
</reference>
<keyword evidence="2" id="KW-1185">Reference proteome</keyword>
<organism evidence="1 2">
    <name type="scientific">Smallanthus sonchifolius</name>
    <dbReference type="NCBI Taxonomy" id="185202"/>
    <lineage>
        <taxon>Eukaryota</taxon>
        <taxon>Viridiplantae</taxon>
        <taxon>Streptophyta</taxon>
        <taxon>Embryophyta</taxon>
        <taxon>Tracheophyta</taxon>
        <taxon>Spermatophyta</taxon>
        <taxon>Magnoliopsida</taxon>
        <taxon>eudicotyledons</taxon>
        <taxon>Gunneridae</taxon>
        <taxon>Pentapetalae</taxon>
        <taxon>asterids</taxon>
        <taxon>campanulids</taxon>
        <taxon>Asterales</taxon>
        <taxon>Asteraceae</taxon>
        <taxon>Asteroideae</taxon>
        <taxon>Heliantheae alliance</taxon>
        <taxon>Millerieae</taxon>
        <taxon>Smallanthus</taxon>
    </lineage>
</organism>
<name>A0ACB9K5J5_9ASTR</name>
<reference evidence="1 2" key="2">
    <citation type="journal article" date="2022" name="Mol. Ecol. Resour.">
        <title>The genomes of chicory, endive, great burdock and yacon provide insights into Asteraceae paleo-polyploidization history and plant inulin production.</title>
        <authorList>
            <person name="Fan W."/>
            <person name="Wang S."/>
            <person name="Wang H."/>
            <person name="Wang A."/>
            <person name="Jiang F."/>
            <person name="Liu H."/>
            <person name="Zhao H."/>
            <person name="Xu D."/>
            <person name="Zhang Y."/>
        </authorList>
    </citation>
    <scope>NUCLEOTIDE SEQUENCE [LARGE SCALE GENOMIC DNA]</scope>
    <source>
        <strain evidence="2">cv. Yunnan</strain>
        <tissue evidence="1">Leaves</tissue>
    </source>
</reference>
<proteinExistence type="predicted"/>
<evidence type="ECO:0000313" key="1">
    <source>
        <dbReference type="EMBL" id="KAI3827541.1"/>
    </source>
</evidence>
<comment type="caution">
    <text evidence="1">The sequence shown here is derived from an EMBL/GenBank/DDBJ whole genome shotgun (WGS) entry which is preliminary data.</text>
</comment>